<comment type="caution">
    <text evidence="2">The sequence shown here is derived from an EMBL/GenBank/DDBJ whole genome shotgun (WGS) entry which is preliminary data.</text>
</comment>
<dbReference type="RefSeq" id="WP_062837945.1">
    <property type="nucleotide sequence ID" value="NZ_BCNV01000011.1"/>
</dbReference>
<evidence type="ECO:0000313" key="2">
    <source>
        <dbReference type="EMBL" id="GAS85640.1"/>
    </source>
</evidence>
<gene>
    <name evidence="2" type="ORF">PAHA3_5774</name>
</gene>
<organism evidence="2 3">
    <name type="scientific">Paenibacillus amylolyticus</name>
    <dbReference type="NCBI Taxonomy" id="1451"/>
    <lineage>
        <taxon>Bacteria</taxon>
        <taxon>Bacillati</taxon>
        <taxon>Bacillota</taxon>
        <taxon>Bacilli</taxon>
        <taxon>Bacillales</taxon>
        <taxon>Paenibacillaceae</taxon>
        <taxon>Paenibacillus</taxon>
    </lineage>
</organism>
<keyword evidence="1" id="KW-1133">Transmembrane helix</keyword>
<keyword evidence="1" id="KW-0812">Transmembrane</keyword>
<reference evidence="3" key="2">
    <citation type="submission" date="2016-01" db="EMBL/GenBank/DDBJ databases">
        <title>Draft Genome Sequence of Paenibacillus amylolyticus Heshi-A3 that Was Isolated from Fermented Rice Bran with Aging Salted Mackerel, Which Was Named Heshiko as Traditional Fermented Seafood in Japan.</title>
        <authorList>
            <person name="Akuzawa S."/>
            <person name="Nakagawa J."/>
            <person name="Kanekatsu T."/>
            <person name="Kubota E."/>
            <person name="Ohtake R."/>
            <person name="Suzuki T."/>
            <person name="Kanesaki Y."/>
        </authorList>
    </citation>
    <scope>NUCLEOTIDE SEQUENCE [LARGE SCALE GENOMIC DNA]</scope>
    <source>
        <strain evidence="3">Heshi-A3</strain>
    </source>
</reference>
<reference evidence="2 3" key="1">
    <citation type="journal article" date="2016" name="Genome Announc.">
        <title>Draft Genome Sequence of Paenibacillus amylolyticus Heshi-A3, Isolated from Fermented Rice Bran in a Japanese Fermented Seafood Dish.</title>
        <authorList>
            <person name="Akuzawa S."/>
            <person name="Nagaoka J."/>
            <person name="Kanekatsu M."/>
            <person name="Kubota E."/>
            <person name="Ohtake R."/>
            <person name="Suzuki T."/>
            <person name="Kanesaki Y."/>
        </authorList>
    </citation>
    <scope>NUCLEOTIDE SEQUENCE [LARGE SCALE GENOMIC DNA]</scope>
    <source>
        <strain evidence="2 3">Heshi-A3</strain>
    </source>
</reference>
<feature type="transmembrane region" description="Helical" evidence="1">
    <location>
        <begin position="20"/>
        <end position="41"/>
    </location>
</feature>
<keyword evidence="1" id="KW-0472">Membrane</keyword>
<evidence type="ECO:0000313" key="3">
    <source>
        <dbReference type="Proteomes" id="UP000069697"/>
    </source>
</evidence>
<name>A0A117I3Q4_PAEAM</name>
<feature type="transmembrane region" description="Helical" evidence="1">
    <location>
        <begin position="61"/>
        <end position="77"/>
    </location>
</feature>
<protein>
    <submittedName>
        <fullName evidence="2">Uncharacterized protein</fullName>
    </submittedName>
</protein>
<proteinExistence type="predicted"/>
<accession>A0A117I3Q4</accession>
<sequence length="113" mass="12936">MMVSDRYRKRDPFFVKNAVVQILFQFAVSAIIGGIYGFMMVNETIGRYINKLLPSTDGPDFHLYLPIVVTVFIYSCFIQKKQRNFLEKISFSCLHIFVALLGCVSSVVVLLMI</sequence>
<dbReference type="AlphaFoldDB" id="A0A117I3Q4"/>
<dbReference type="Proteomes" id="UP000069697">
    <property type="component" value="Unassembled WGS sequence"/>
</dbReference>
<dbReference type="EMBL" id="BCNV01000011">
    <property type="protein sequence ID" value="GAS85640.1"/>
    <property type="molecule type" value="Genomic_DNA"/>
</dbReference>
<evidence type="ECO:0000256" key="1">
    <source>
        <dbReference type="SAM" id="Phobius"/>
    </source>
</evidence>
<feature type="transmembrane region" description="Helical" evidence="1">
    <location>
        <begin position="89"/>
        <end position="112"/>
    </location>
</feature>